<dbReference type="InterPro" id="IPR047681">
    <property type="entry name" value="PPA1309-like"/>
</dbReference>
<evidence type="ECO:0000313" key="2">
    <source>
        <dbReference type="EMBL" id="BFO15147.1"/>
    </source>
</evidence>
<accession>A0AAT9HD65</accession>
<reference evidence="2" key="1">
    <citation type="submission" date="2024-06" db="EMBL/GenBank/DDBJ databases">
        <authorList>
            <consortium name="consrtm"/>
            <person name="Uemura M."/>
            <person name="Terahara T."/>
        </authorList>
    </citation>
    <scope>NUCLEOTIDE SEQUENCE</scope>
    <source>
        <strain evidence="2">KM77-8</strain>
    </source>
</reference>
<protein>
    <submittedName>
        <fullName evidence="2">Uncharacterized protein</fullName>
    </submittedName>
</protein>
<dbReference type="EMBL" id="AP035768">
    <property type="protein sequence ID" value="BFO15147.1"/>
    <property type="molecule type" value="Genomic_DNA"/>
</dbReference>
<dbReference type="NCBIfam" id="NF040618">
    <property type="entry name" value="PPA1309_fam"/>
    <property type="match status" value="1"/>
</dbReference>
<feature type="compositionally biased region" description="Basic and acidic residues" evidence="1">
    <location>
        <begin position="148"/>
        <end position="158"/>
    </location>
</feature>
<organism evidence="2">
    <name type="scientific">Streptomyces haneummycinicus</name>
    <dbReference type="NCBI Taxonomy" id="3074435"/>
    <lineage>
        <taxon>Bacteria</taxon>
        <taxon>Bacillati</taxon>
        <taxon>Actinomycetota</taxon>
        <taxon>Actinomycetes</taxon>
        <taxon>Kitasatosporales</taxon>
        <taxon>Streptomycetaceae</taxon>
        <taxon>Streptomyces</taxon>
    </lineage>
</organism>
<sequence length="278" mass="30254">MSNTPMAANPLTRAVLEIDEYVSGLGWDQPARLFALVDTARLRAEQPSLADRLGLGDEQETTALTPIEQDEIPTGKPLDEFLGTIAWPGSVTGCALAVERLMLPPSAEAQVPKDLDEAALTKWVARHPERQEVRMTVAVLRDGTRESALRLREKDSPRRSSPAPTWCRVWRRRSPRRSRSNATGQDTAHFGRSAVSPERMSARAPRASSMVPTFTRVSPSGVSWAADAQLSAGVRKYWAPLSRAPTVFISIPPIAPTLPSSSMVPVPATNVPPVRLPG</sequence>
<proteinExistence type="predicted"/>
<evidence type="ECO:0000256" key="1">
    <source>
        <dbReference type="SAM" id="MobiDB-lite"/>
    </source>
</evidence>
<name>A0AAT9HD65_9ACTN</name>
<reference evidence="2" key="2">
    <citation type="submission" date="2024-07" db="EMBL/GenBank/DDBJ databases">
        <title>Streptomyces haneummycinica sp. nov., a new antibiotic-producing actinobacterium isolated from marine sediment.</title>
        <authorList>
            <person name="Uemura M."/>
            <person name="Hamada M."/>
            <person name="Hirano S."/>
            <person name="Kobayashi K."/>
            <person name="Ohshiro T."/>
            <person name="Kobayashi T."/>
            <person name="Terahara T."/>
        </authorList>
    </citation>
    <scope>NUCLEOTIDE SEQUENCE</scope>
    <source>
        <strain evidence="2">KM77-8</strain>
    </source>
</reference>
<feature type="region of interest" description="Disordered" evidence="1">
    <location>
        <begin position="148"/>
        <end position="207"/>
    </location>
</feature>
<dbReference type="AlphaFoldDB" id="A0AAT9HD65"/>
<feature type="compositionally biased region" description="Basic residues" evidence="1">
    <location>
        <begin position="169"/>
        <end position="179"/>
    </location>
</feature>
<gene>
    <name evidence="2" type="ORF">SHKM778_15350</name>
</gene>